<dbReference type="EnsemblPlants" id="OB02G25460.1">
    <property type="protein sequence ID" value="OB02G25460.1"/>
    <property type="gene ID" value="OB02G25460"/>
</dbReference>
<dbReference type="InterPro" id="IPR013087">
    <property type="entry name" value="Znf_C2H2_type"/>
</dbReference>
<dbReference type="PANTHER" id="PTHR46713:SF1">
    <property type="entry name" value="F13M7.16 PROTEIN"/>
    <property type="match status" value="1"/>
</dbReference>
<dbReference type="SUPFAM" id="SSF46934">
    <property type="entry name" value="UBA-like"/>
    <property type="match status" value="1"/>
</dbReference>
<feature type="region of interest" description="Disordered" evidence="1">
    <location>
        <begin position="234"/>
        <end position="255"/>
    </location>
</feature>
<dbReference type="PROSITE" id="PS00028">
    <property type="entry name" value="ZINC_FINGER_C2H2_1"/>
    <property type="match status" value="1"/>
</dbReference>
<dbReference type="InterPro" id="IPR018997">
    <property type="entry name" value="PUB_domain"/>
</dbReference>
<proteinExistence type="predicted"/>
<organism evidence="3">
    <name type="scientific">Oryza brachyantha</name>
    <name type="common">malo sina</name>
    <dbReference type="NCBI Taxonomy" id="4533"/>
    <lineage>
        <taxon>Eukaryota</taxon>
        <taxon>Viridiplantae</taxon>
        <taxon>Streptophyta</taxon>
        <taxon>Embryophyta</taxon>
        <taxon>Tracheophyta</taxon>
        <taxon>Spermatophyta</taxon>
        <taxon>Magnoliopsida</taxon>
        <taxon>Liliopsida</taxon>
        <taxon>Poales</taxon>
        <taxon>Poaceae</taxon>
        <taxon>BOP clade</taxon>
        <taxon>Oryzoideae</taxon>
        <taxon>Oryzeae</taxon>
        <taxon>Oryzinae</taxon>
        <taxon>Oryza</taxon>
    </lineage>
</organism>
<dbReference type="SMART" id="SM00165">
    <property type="entry name" value="UBA"/>
    <property type="match status" value="1"/>
</dbReference>
<feature type="region of interest" description="Disordered" evidence="1">
    <location>
        <begin position="299"/>
        <end position="346"/>
    </location>
</feature>
<dbReference type="InterPro" id="IPR036339">
    <property type="entry name" value="PUB-like_dom_sf"/>
</dbReference>
<dbReference type="HOGENOM" id="CLU_054465_0_0_1"/>
<dbReference type="Pfam" id="PF22562">
    <property type="entry name" value="UBA_7"/>
    <property type="match status" value="1"/>
</dbReference>
<dbReference type="Pfam" id="PF09409">
    <property type="entry name" value="PUB"/>
    <property type="match status" value="1"/>
</dbReference>
<evidence type="ECO:0000259" key="2">
    <source>
        <dbReference type="PROSITE" id="PS50030"/>
    </source>
</evidence>
<dbReference type="Gene3D" id="1.20.58.2190">
    <property type="match status" value="1"/>
</dbReference>
<dbReference type="Gramene" id="OB02G25460.1">
    <property type="protein sequence ID" value="OB02G25460.1"/>
    <property type="gene ID" value="OB02G25460"/>
</dbReference>
<dbReference type="OMA" id="CANAKDH"/>
<dbReference type="SMART" id="SM00580">
    <property type="entry name" value="PUG"/>
    <property type="match status" value="1"/>
</dbReference>
<dbReference type="InterPro" id="IPR015940">
    <property type="entry name" value="UBA"/>
</dbReference>
<dbReference type="Proteomes" id="UP000006038">
    <property type="component" value="Unassembled WGS sequence"/>
</dbReference>
<evidence type="ECO:0000313" key="4">
    <source>
        <dbReference type="Proteomes" id="UP000006038"/>
    </source>
</evidence>
<name>J3LD29_ORYBR</name>
<dbReference type="STRING" id="4533.J3LD29"/>
<dbReference type="PANTHER" id="PTHR46713">
    <property type="entry name" value="F13M7.16 PROTEIN"/>
    <property type="match status" value="1"/>
</dbReference>
<dbReference type="CDD" id="cd14290">
    <property type="entry name" value="UBA_PUB_plant"/>
    <property type="match status" value="1"/>
</dbReference>
<keyword evidence="4" id="KW-1185">Reference proteome</keyword>
<protein>
    <recommendedName>
        <fullName evidence="2">UBA domain-containing protein</fullName>
    </recommendedName>
</protein>
<dbReference type="eggNOG" id="KOG2699">
    <property type="taxonomic scope" value="Eukaryota"/>
</dbReference>
<accession>J3LD29</accession>
<feature type="region of interest" description="Disordered" evidence="1">
    <location>
        <begin position="1"/>
        <end position="35"/>
    </location>
</feature>
<dbReference type="AlphaFoldDB" id="J3LD29"/>
<evidence type="ECO:0000313" key="3">
    <source>
        <dbReference type="EnsemblPlants" id="OB02G25460.1"/>
    </source>
</evidence>
<dbReference type="Gene3D" id="1.10.8.10">
    <property type="entry name" value="DNA helicase RuvA subunit, C-terminal domain"/>
    <property type="match status" value="1"/>
</dbReference>
<sequence>MARRLWQGWRSDGRRRATAVERGRSRPSDEGRCRSASKQFYWEEEEDGEATVAAVMARPTASVEEAQAHAEATSHANFSESTEAVLNLVCADCGKPCRSQTEVDLHTKRTGHTEFTDKTMEAAKPIDLEAPQKHAAEAMDVDASSSAEPQEMVAPEVNKEMLADLEAMGFTTARATRALHFSGNSTIEGAINWLSEHQDDPDIDEPLMVPANTNTEANKPSLSPEEMKIKAQELRERARKKKEEEERRMEREREKERIRIGKELLEAKRIEEDNERKRMIELRRLEKEEEKRAREKIRQKLEEDKAERRRKLGLPPEDPAAAKPSAPPPVEEKKSALPVRPATKAERMRDCLRNLKQQNKDDDAKVKRAFQTLLTYIGNVAKNPDEEKFRKIRLTNATFQERVGNLHGGIEFLQVCGFEKLEGNEFLFLARDKVDKAVLNTAGAELNSAITNPFFGVL</sequence>
<dbReference type="InterPro" id="IPR009060">
    <property type="entry name" value="UBA-like_sf"/>
</dbReference>
<feature type="domain" description="UBA" evidence="2">
    <location>
        <begin position="156"/>
        <end position="197"/>
    </location>
</feature>
<feature type="compositionally biased region" description="Basic and acidic residues" evidence="1">
    <location>
        <begin position="11"/>
        <end position="33"/>
    </location>
</feature>
<dbReference type="SUPFAM" id="SSF143503">
    <property type="entry name" value="PUG domain-like"/>
    <property type="match status" value="1"/>
</dbReference>
<dbReference type="CDD" id="cd10461">
    <property type="entry name" value="PUB_UBA_plant"/>
    <property type="match status" value="1"/>
</dbReference>
<reference evidence="3" key="1">
    <citation type="submission" date="2013-04" db="UniProtKB">
        <authorList>
            <consortium name="EnsemblPlants"/>
        </authorList>
    </citation>
    <scope>IDENTIFICATION</scope>
</reference>
<dbReference type="PROSITE" id="PS50030">
    <property type="entry name" value="UBA"/>
    <property type="match status" value="1"/>
</dbReference>
<evidence type="ECO:0000256" key="1">
    <source>
        <dbReference type="SAM" id="MobiDB-lite"/>
    </source>
</evidence>